<evidence type="ECO:0000256" key="7">
    <source>
        <dbReference type="ARBA" id="ARBA00023180"/>
    </source>
</evidence>
<keyword evidence="8" id="KW-0449">Lipoprotein</keyword>
<keyword evidence="3" id="KW-0336">GPI-anchor</keyword>
<keyword evidence="4 11" id="KW-0732">Signal</keyword>
<dbReference type="SMART" id="SM00768">
    <property type="entry name" value="X8"/>
    <property type="match status" value="1"/>
</dbReference>
<feature type="transmembrane region" description="Helical" evidence="10">
    <location>
        <begin position="182"/>
        <end position="202"/>
    </location>
</feature>
<keyword evidence="10" id="KW-1133">Transmembrane helix</keyword>
<evidence type="ECO:0000256" key="3">
    <source>
        <dbReference type="ARBA" id="ARBA00022622"/>
    </source>
</evidence>
<name>A0A8S0TW76_OLEEU</name>
<evidence type="ECO:0000256" key="2">
    <source>
        <dbReference type="ARBA" id="ARBA00022475"/>
    </source>
</evidence>
<sequence length="205" mass="20631">MAAAAPLLKVFVVAALVFLLCTATNFSASVVAAATWCVARSDATDQALQLALDYACGAGADCGPIQSSGLCYLPNTLQAHASYAFNSYYQRRGNAPGSCSFAGTTTIAKTDPSYGSCVYPSSPSTAGGTGGPGTSVGTTTPGSTPSLPPPSPGTTTPLYSGGGLTPGTGPIDSQPRSSACRVLSIETILSSVSFVLVFSFIFQTM</sequence>
<evidence type="ECO:0000313" key="13">
    <source>
        <dbReference type="EMBL" id="CAA3009159.1"/>
    </source>
</evidence>
<feature type="signal peptide" evidence="11">
    <location>
        <begin position="1"/>
        <end position="23"/>
    </location>
</feature>
<dbReference type="InterPro" id="IPR044788">
    <property type="entry name" value="X8_dom_prot"/>
</dbReference>
<evidence type="ECO:0000256" key="6">
    <source>
        <dbReference type="ARBA" id="ARBA00023157"/>
    </source>
</evidence>
<feature type="domain" description="X8" evidence="12">
    <location>
        <begin position="35"/>
        <end position="119"/>
    </location>
</feature>
<dbReference type="InterPro" id="IPR012946">
    <property type="entry name" value="X8"/>
</dbReference>
<feature type="chain" id="PRO_5035867224" evidence="11">
    <location>
        <begin position="24"/>
        <end position="205"/>
    </location>
</feature>
<dbReference type="FunFam" id="1.20.58.1040:FF:000001">
    <property type="entry name" value="Glucan endo-1,3-beta-glucosidase 4"/>
    <property type="match status" value="1"/>
</dbReference>
<dbReference type="PANTHER" id="PTHR31044:SF47">
    <property type="entry name" value="CARBOHYDRATE-BINDING X8 DOMAIN SUPERFAMILY PROTEIN"/>
    <property type="match status" value="1"/>
</dbReference>
<evidence type="ECO:0000313" key="14">
    <source>
        <dbReference type="Proteomes" id="UP000594638"/>
    </source>
</evidence>
<reference evidence="13 14" key="1">
    <citation type="submission" date="2019-12" db="EMBL/GenBank/DDBJ databases">
        <authorList>
            <person name="Alioto T."/>
            <person name="Alioto T."/>
            <person name="Gomez Garrido J."/>
        </authorList>
    </citation>
    <scope>NUCLEOTIDE SEQUENCE [LARGE SCALE GENOMIC DNA]</scope>
</reference>
<evidence type="ECO:0000256" key="8">
    <source>
        <dbReference type="ARBA" id="ARBA00023288"/>
    </source>
</evidence>
<evidence type="ECO:0000256" key="10">
    <source>
        <dbReference type="SAM" id="Phobius"/>
    </source>
</evidence>
<feature type="compositionally biased region" description="Low complexity" evidence="9">
    <location>
        <begin position="135"/>
        <end position="145"/>
    </location>
</feature>
<dbReference type="OrthoDB" id="417697at2759"/>
<accession>A0A8S0TW76</accession>
<feature type="region of interest" description="Disordered" evidence="9">
    <location>
        <begin position="125"/>
        <end position="176"/>
    </location>
</feature>
<keyword evidence="10" id="KW-0812">Transmembrane</keyword>
<organism evidence="13 14">
    <name type="scientific">Olea europaea subsp. europaea</name>
    <dbReference type="NCBI Taxonomy" id="158383"/>
    <lineage>
        <taxon>Eukaryota</taxon>
        <taxon>Viridiplantae</taxon>
        <taxon>Streptophyta</taxon>
        <taxon>Embryophyta</taxon>
        <taxon>Tracheophyta</taxon>
        <taxon>Spermatophyta</taxon>
        <taxon>Magnoliopsida</taxon>
        <taxon>eudicotyledons</taxon>
        <taxon>Gunneridae</taxon>
        <taxon>Pentapetalae</taxon>
        <taxon>asterids</taxon>
        <taxon>lamiids</taxon>
        <taxon>Lamiales</taxon>
        <taxon>Oleaceae</taxon>
        <taxon>Oleeae</taxon>
        <taxon>Olea</taxon>
    </lineage>
</organism>
<dbReference type="GO" id="GO:0098552">
    <property type="term" value="C:side of membrane"/>
    <property type="evidence" value="ECO:0007669"/>
    <property type="project" value="UniProtKB-KW"/>
</dbReference>
<keyword evidence="2" id="KW-1003">Cell membrane</keyword>
<comment type="caution">
    <text evidence="13">The sequence shown here is derived from an EMBL/GenBank/DDBJ whole genome shotgun (WGS) entry which is preliminary data.</text>
</comment>
<evidence type="ECO:0000256" key="9">
    <source>
        <dbReference type="SAM" id="MobiDB-lite"/>
    </source>
</evidence>
<dbReference type="AlphaFoldDB" id="A0A8S0TW76"/>
<keyword evidence="5 10" id="KW-0472">Membrane</keyword>
<evidence type="ECO:0000256" key="11">
    <source>
        <dbReference type="SAM" id="SignalP"/>
    </source>
</evidence>
<evidence type="ECO:0000256" key="5">
    <source>
        <dbReference type="ARBA" id="ARBA00023136"/>
    </source>
</evidence>
<dbReference type="GO" id="GO:0009506">
    <property type="term" value="C:plasmodesma"/>
    <property type="evidence" value="ECO:0007669"/>
    <property type="project" value="UniProtKB-ARBA"/>
</dbReference>
<gene>
    <name evidence="13" type="ORF">OLEA9_A012588</name>
</gene>
<keyword evidence="14" id="KW-1185">Reference proteome</keyword>
<evidence type="ECO:0000256" key="4">
    <source>
        <dbReference type="ARBA" id="ARBA00022729"/>
    </source>
</evidence>
<keyword evidence="6" id="KW-1015">Disulfide bond</keyword>
<proteinExistence type="predicted"/>
<comment type="subcellular location">
    <subcellularLocation>
        <location evidence="1">Cell membrane</location>
        <topology evidence="1">Lipid-anchor</topology>
        <topology evidence="1">GPI-anchor</topology>
    </subcellularLocation>
</comment>
<dbReference type="EMBL" id="CACTIH010007313">
    <property type="protein sequence ID" value="CAA3009159.1"/>
    <property type="molecule type" value="Genomic_DNA"/>
</dbReference>
<evidence type="ECO:0000259" key="12">
    <source>
        <dbReference type="SMART" id="SM00768"/>
    </source>
</evidence>
<dbReference type="Gramene" id="OE9A012588T1">
    <property type="protein sequence ID" value="OE9A012588C1"/>
    <property type="gene ID" value="OE9A012588"/>
</dbReference>
<dbReference type="Proteomes" id="UP000594638">
    <property type="component" value="Unassembled WGS sequence"/>
</dbReference>
<dbReference type="GO" id="GO:0005886">
    <property type="term" value="C:plasma membrane"/>
    <property type="evidence" value="ECO:0007669"/>
    <property type="project" value="UniProtKB-SubCell"/>
</dbReference>
<dbReference type="PANTHER" id="PTHR31044">
    <property type="entry name" value="BETA-1,3 GLUCANASE"/>
    <property type="match status" value="1"/>
</dbReference>
<keyword evidence="7" id="KW-0325">Glycoprotein</keyword>
<dbReference type="Gene3D" id="1.20.58.1040">
    <property type="match status" value="1"/>
</dbReference>
<evidence type="ECO:0000256" key="1">
    <source>
        <dbReference type="ARBA" id="ARBA00004609"/>
    </source>
</evidence>
<dbReference type="Pfam" id="PF07983">
    <property type="entry name" value="X8"/>
    <property type="match status" value="1"/>
</dbReference>
<protein>
    <submittedName>
        <fullName evidence="13">PLASMODESMATA CALLOSE-BINDING PROTEIN 3-like</fullName>
    </submittedName>
</protein>